<sequence>MQKTKKNKFVKLLEALYYPVIAVVVAILLSGLMMQALGFDPINAYMYLFQGAFGSVASFSENFVKGIPLVFMGLSFAMAMRSGIINLGATGQLYIGALFGTFVGTHFAGLPIFIHLPLTLIAGFLGGGLMGWIVSFLKSRFGASELITTIMLNNIAIQLISYMVTGPMKDNASSSFPQSARILESAELPILLDGTRLHAGLIIAILAIVFYYVFLWWTRRGYEVRVVGANKYAGVYAGMNVRKNQMIAMVIAGGMAGLGGCIEILSVQTRLMQAFAGNTGFDGVAVALLGNNSPIGIGISAFLFGMLNNGSSTMEMLARVPNAMIYMIQGLIILLVVGRNMFRFEGIRKKFRKKKHVKEA</sequence>
<evidence type="ECO:0000313" key="8">
    <source>
        <dbReference type="Proteomes" id="UP000824164"/>
    </source>
</evidence>
<keyword evidence="2" id="KW-1003">Cell membrane</keyword>
<keyword evidence="5 6" id="KW-0472">Membrane</keyword>
<feature type="transmembrane region" description="Helical" evidence="6">
    <location>
        <begin position="12"/>
        <end position="32"/>
    </location>
</feature>
<dbReference type="PANTHER" id="PTHR47089">
    <property type="entry name" value="ABC TRANSPORTER, PERMEASE PROTEIN"/>
    <property type="match status" value="1"/>
</dbReference>
<evidence type="ECO:0000256" key="5">
    <source>
        <dbReference type="ARBA" id="ARBA00023136"/>
    </source>
</evidence>
<keyword evidence="3 6" id="KW-0812">Transmembrane</keyword>
<dbReference type="GO" id="GO:0022857">
    <property type="term" value="F:transmembrane transporter activity"/>
    <property type="evidence" value="ECO:0007669"/>
    <property type="project" value="InterPro"/>
</dbReference>
<gene>
    <name evidence="7" type="ORF">IAB63_09095</name>
</gene>
<dbReference type="Pfam" id="PF02653">
    <property type="entry name" value="BPD_transp_2"/>
    <property type="match status" value="1"/>
</dbReference>
<evidence type="ECO:0000256" key="6">
    <source>
        <dbReference type="SAM" id="Phobius"/>
    </source>
</evidence>
<proteinExistence type="predicted"/>
<organism evidence="7 8">
    <name type="scientific">Candidatus Onthocola gallistercoris</name>
    <dbReference type="NCBI Taxonomy" id="2840876"/>
    <lineage>
        <taxon>Bacteria</taxon>
        <taxon>Bacillati</taxon>
        <taxon>Bacillota</taxon>
        <taxon>Bacilli</taxon>
        <taxon>Candidatus Onthocola</taxon>
    </lineage>
</organism>
<accession>A0A9D1KYD1</accession>
<comment type="caution">
    <text evidence="7">The sequence shown here is derived from an EMBL/GenBank/DDBJ whole genome shotgun (WGS) entry which is preliminary data.</text>
</comment>
<evidence type="ECO:0000256" key="1">
    <source>
        <dbReference type="ARBA" id="ARBA00004651"/>
    </source>
</evidence>
<reference evidence="7" key="1">
    <citation type="submission" date="2020-10" db="EMBL/GenBank/DDBJ databases">
        <authorList>
            <person name="Gilroy R."/>
        </authorList>
    </citation>
    <scope>NUCLEOTIDE SEQUENCE</scope>
    <source>
        <strain evidence="7">CHK187-14744</strain>
    </source>
</reference>
<dbReference type="PANTHER" id="PTHR47089:SF1">
    <property type="entry name" value="GUANOSINE ABC TRANSPORTER PERMEASE PROTEIN NUPP"/>
    <property type="match status" value="1"/>
</dbReference>
<feature type="transmembrane region" description="Helical" evidence="6">
    <location>
        <begin position="84"/>
        <end position="106"/>
    </location>
</feature>
<feature type="transmembrane region" description="Helical" evidence="6">
    <location>
        <begin position="146"/>
        <end position="164"/>
    </location>
</feature>
<dbReference type="InterPro" id="IPR001851">
    <property type="entry name" value="ABC_transp_permease"/>
</dbReference>
<reference evidence="7" key="2">
    <citation type="journal article" date="2021" name="PeerJ">
        <title>Extensive microbial diversity within the chicken gut microbiome revealed by metagenomics and culture.</title>
        <authorList>
            <person name="Gilroy R."/>
            <person name="Ravi A."/>
            <person name="Getino M."/>
            <person name="Pursley I."/>
            <person name="Horton D.L."/>
            <person name="Alikhan N.F."/>
            <person name="Baker D."/>
            <person name="Gharbi K."/>
            <person name="Hall N."/>
            <person name="Watson M."/>
            <person name="Adriaenssens E.M."/>
            <person name="Foster-Nyarko E."/>
            <person name="Jarju S."/>
            <person name="Secka A."/>
            <person name="Antonio M."/>
            <person name="Oren A."/>
            <person name="Chaudhuri R.R."/>
            <person name="La Ragione R."/>
            <person name="Hildebrand F."/>
            <person name="Pallen M.J."/>
        </authorList>
    </citation>
    <scope>NUCLEOTIDE SEQUENCE</scope>
    <source>
        <strain evidence="7">CHK187-14744</strain>
    </source>
</reference>
<feature type="transmembrane region" description="Helical" evidence="6">
    <location>
        <begin position="112"/>
        <end position="134"/>
    </location>
</feature>
<keyword evidence="4 6" id="KW-1133">Transmembrane helix</keyword>
<feature type="transmembrane region" description="Helical" evidence="6">
    <location>
        <begin position="323"/>
        <end position="342"/>
    </location>
</feature>
<protein>
    <submittedName>
        <fullName evidence="7">ABC transporter permease</fullName>
    </submittedName>
</protein>
<dbReference type="EMBL" id="DVLT01000055">
    <property type="protein sequence ID" value="HIU03395.1"/>
    <property type="molecule type" value="Genomic_DNA"/>
</dbReference>
<dbReference type="Proteomes" id="UP000824164">
    <property type="component" value="Unassembled WGS sequence"/>
</dbReference>
<evidence type="ECO:0000313" key="7">
    <source>
        <dbReference type="EMBL" id="HIU03395.1"/>
    </source>
</evidence>
<dbReference type="CDD" id="cd06580">
    <property type="entry name" value="TM_PBP1_transp_TpRbsC_like"/>
    <property type="match status" value="1"/>
</dbReference>
<evidence type="ECO:0000256" key="2">
    <source>
        <dbReference type="ARBA" id="ARBA00022475"/>
    </source>
</evidence>
<name>A0A9D1KYD1_9FIRM</name>
<comment type="subcellular location">
    <subcellularLocation>
        <location evidence="1">Cell membrane</location>
        <topology evidence="1">Multi-pass membrane protein</topology>
    </subcellularLocation>
</comment>
<feature type="transmembrane region" description="Helical" evidence="6">
    <location>
        <begin position="197"/>
        <end position="217"/>
    </location>
</feature>
<feature type="transmembrane region" description="Helical" evidence="6">
    <location>
        <begin position="246"/>
        <end position="265"/>
    </location>
</feature>
<dbReference type="GO" id="GO:0005886">
    <property type="term" value="C:plasma membrane"/>
    <property type="evidence" value="ECO:0007669"/>
    <property type="project" value="UniProtKB-SubCell"/>
</dbReference>
<evidence type="ECO:0000256" key="3">
    <source>
        <dbReference type="ARBA" id="ARBA00022692"/>
    </source>
</evidence>
<evidence type="ECO:0000256" key="4">
    <source>
        <dbReference type="ARBA" id="ARBA00022989"/>
    </source>
</evidence>
<dbReference type="AlphaFoldDB" id="A0A9D1KYD1"/>